<dbReference type="SUPFAM" id="SSF53335">
    <property type="entry name" value="S-adenosyl-L-methionine-dependent methyltransferases"/>
    <property type="match status" value="1"/>
</dbReference>
<accession>A0A250XQ62</accession>
<keyword evidence="2" id="KW-1185">Reference proteome</keyword>
<organism evidence="1 2">
    <name type="scientific">Chlamydomonas eustigma</name>
    <dbReference type="NCBI Taxonomy" id="1157962"/>
    <lineage>
        <taxon>Eukaryota</taxon>
        <taxon>Viridiplantae</taxon>
        <taxon>Chlorophyta</taxon>
        <taxon>core chlorophytes</taxon>
        <taxon>Chlorophyceae</taxon>
        <taxon>CS clade</taxon>
        <taxon>Chlamydomonadales</taxon>
        <taxon>Chlamydomonadaceae</taxon>
        <taxon>Chlamydomonas</taxon>
    </lineage>
</organism>
<comment type="caution">
    <text evidence="1">The sequence shown here is derived from an EMBL/GenBank/DDBJ whole genome shotgun (WGS) entry which is preliminary data.</text>
</comment>
<evidence type="ECO:0000313" key="2">
    <source>
        <dbReference type="Proteomes" id="UP000232323"/>
    </source>
</evidence>
<dbReference type="Proteomes" id="UP000232323">
    <property type="component" value="Unassembled WGS sequence"/>
</dbReference>
<evidence type="ECO:0000313" key="1">
    <source>
        <dbReference type="EMBL" id="GAX85153.1"/>
    </source>
</evidence>
<dbReference type="Gene3D" id="3.40.50.150">
    <property type="entry name" value="Vaccinia Virus protein VP39"/>
    <property type="match status" value="1"/>
</dbReference>
<proteinExistence type="predicted"/>
<protein>
    <submittedName>
        <fullName evidence="1">Uncharacterized protein</fullName>
    </submittedName>
</protein>
<name>A0A250XQ62_9CHLO</name>
<sequence length="398" mass="44648">MAKCDIEWRKSLGPTWNQVTNGLTDLNFGPQINTVNKSRNDKPLKLFRTLEDFRTITGSSSLTFKELSEKDSVMARLAQKNCHAGQKKLTMSLLEFLGQSTSRGKVLVYPGASGLAVAIASLVFPDIRFIIYDPHPNTVGLIPREILRTSIGVRYVKSKNPMSSFGEGQRIVVYTKGAGWFDDEEASKYAGHKILFVSDVRVDNTETKIAEDMRNQQRLKGIIELKKKRSIKALDKAFAGDFLTFTECTDCHTHPTIDWNAVKDDVLKSLLQRPILSMYELLPEAWALCTGCPDPSSGIELFENAFLSGRNRRILQWQDEFACRRVLAMARSGKAIRVGISDPVFDAIAKEMNITDDEVSVEFSPNDFLEVSKDYLDFLIGSGAFAIKPFIELLEDEV</sequence>
<dbReference type="EMBL" id="BEGY01000152">
    <property type="protein sequence ID" value="GAX85153.1"/>
    <property type="molecule type" value="Genomic_DNA"/>
</dbReference>
<dbReference type="InterPro" id="IPR029063">
    <property type="entry name" value="SAM-dependent_MTases_sf"/>
</dbReference>
<gene>
    <name evidence="1" type="ORF">CEUSTIGMA_g12571.t1</name>
</gene>
<dbReference type="AlphaFoldDB" id="A0A250XQ62"/>
<reference evidence="1 2" key="1">
    <citation type="submission" date="2017-08" db="EMBL/GenBank/DDBJ databases">
        <title>Acidophilic green algal genome provides insights into adaptation to an acidic environment.</title>
        <authorList>
            <person name="Hirooka S."/>
            <person name="Hirose Y."/>
            <person name="Kanesaki Y."/>
            <person name="Higuchi S."/>
            <person name="Fujiwara T."/>
            <person name="Onuma R."/>
            <person name="Era A."/>
            <person name="Ohbayashi R."/>
            <person name="Uzuka A."/>
            <person name="Nozaki H."/>
            <person name="Yoshikawa H."/>
            <person name="Miyagishima S.Y."/>
        </authorList>
    </citation>
    <scope>NUCLEOTIDE SEQUENCE [LARGE SCALE GENOMIC DNA]</scope>
    <source>
        <strain evidence="1 2">NIES-2499</strain>
    </source>
</reference>